<dbReference type="SUPFAM" id="SSF52777">
    <property type="entry name" value="CoA-dependent acyltransferases"/>
    <property type="match status" value="2"/>
</dbReference>
<evidence type="ECO:0000313" key="3">
    <source>
        <dbReference type="Proteomes" id="UP000284333"/>
    </source>
</evidence>
<keyword evidence="3" id="KW-1185">Reference proteome</keyword>
<dbReference type="Proteomes" id="UP000284333">
    <property type="component" value="Unassembled WGS sequence"/>
</dbReference>
<sequence>GGRKALVAGPRPDRIPLSLAQQRMWFLNRLEPESAAYNIPFAVRLSGGLDVDALRAAIVDVVDRHESLRTRYPEVEGVGFQVVLSVEEALAGWDLGPEQVSADEVRDRVIALGSTQFDVTAEVPVRVRLFEVSPSEHVLMVVVHHISSDGVSMGPLIRDIVTSYASRAAGKTPRLEPLAVQYADYALWQQEVLGSEDDAESVIARQIGYWRGQLAGIPDQLDLPVDRPRPAQQSYAGATVGVEVDAETHRALVELGRARGASSFMVMHAVLSVLLARLSRSRDIVVGTPIAGRGQAALDDLVGMFVNMLALRVQVDPAESFTDLLSRVREVDLDAYAHDDLPFERLVEVLNPVRSASRHPLFQVGFSFQNMRIGALELPGLEVAPLE</sequence>
<comment type="caution">
    <text evidence="2">The sequence shown here is derived from an EMBL/GenBank/DDBJ whole genome shotgun (WGS) entry which is preliminary data.</text>
</comment>
<gene>
    <name evidence="2" type="ORF">EF834_18125</name>
</gene>
<dbReference type="PANTHER" id="PTHR45527:SF1">
    <property type="entry name" value="FATTY ACID SYNTHASE"/>
    <property type="match status" value="1"/>
</dbReference>
<organism evidence="2 3">
    <name type="scientific">Rhodococcus spongiicola</name>
    <dbReference type="NCBI Taxonomy" id="2487352"/>
    <lineage>
        <taxon>Bacteria</taxon>
        <taxon>Bacillati</taxon>
        <taxon>Actinomycetota</taxon>
        <taxon>Actinomycetes</taxon>
        <taxon>Mycobacteriales</taxon>
        <taxon>Nocardiaceae</taxon>
        <taxon>Rhodococcus</taxon>
    </lineage>
</organism>
<dbReference type="GO" id="GO:0005829">
    <property type="term" value="C:cytosol"/>
    <property type="evidence" value="ECO:0007669"/>
    <property type="project" value="TreeGrafter"/>
</dbReference>
<feature type="non-terminal residue" evidence="2">
    <location>
        <position position="387"/>
    </location>
</feature>
<proteinExistence type="predicted"/>
<evidence type="ECO:0000259" key="1">
    <source>
        <dbReference type="Pfam" id="PF00668"/>
    </source>
</evidence>
<dbReference type="CDD" id="cd19540">
    <property type="entry name" value="LCL_NRPS-like"/>
    <property type="match status" value="1"/>
</dbReference>
<accession>A0A3S3DVK3</accession>
<dbReference type="Gene3D" id="3.30.559.30">
    <property type="entry name" value="Nonribosomal peptide synthetase, condensation domain"/>
    <property type="match status" value="1"/>
</dbReference>
<dbReference type="GO" id="GO:0008610">
    <property type="term" value="P:lipid biosynthetic process"/>
    <property type="evidence" value="ECO:0007669"/>
    <property type="project" value="UniProtKB-ARBA"/>
</dbReference>
<dbReference type="Gene3D" id="3.30.559.10">
    <property type="entry name" value="Chloramphenicol acetyltransferase-like domain"/>
    <property type="match status" value="1"/>
</dbReference>
<dbReference type="GO" id="GO:0009366">
    <property type="term" value="C:enterobactin synthetase complex"/>
    <property type="evidence" value="ECO:0007669"/>
    <property type="project" value="TreeGrafter"/>
</dbReference>
<dbReference type="InterPro" id="IPR023213">
    <property type="entry name" value="CAT-like_dom_sf"/>
</dbReference>
<dbReference type="InterPro" id="IPR001242">
    <property type="entry name" value="Condensation_dom"/>
</dbReference>
<dbReference type="GO" id="GO:0009239">
    <property type="term" value="P:enterobactin biosynthetic process"/>
    <property type="evidence" value="ECO:0007669"/>
    <property type="project" value="TreeGrafter"/>
</dbReference>
<protein>
    <submittedName>
        <fullName evidence="2">Non-ribosomal peptide synthetase</fullName>
    </submittedName>
</protein>
<dbReference type="GO" id="GO:0031177">
    <property type="term" value="F:phosphopantetheine binding"/>
    <property type="evidence" value="ECO:0007669"/>
    <property type="project" value="TreeGrafter"/>
</dbReference>
<feature type="domain" description="Condensation" evidence="1">
    <location>
        <begin position="14"/>
        <end position="372"/>
    </location>
</feature>
<dbReference type="PANTHER" id="PTHR45527">
    <property type="entry name" value="NONRIBOSOMAL PEPTIDE SYNTHETASE"/>
    <property type="match status" value="1"/>
</dbReference>
<dbReference type="GO" id="GO:0043041">
    <property type="term" value="P:amino acid activation for nonribosomal peptide biosynthetic process"/>
    <property type="evidence" value="ECO:0007669"/>
    <property type="project" value="TreeGrafter"/>
</dbReference>
<reference evidence="2 3" key="1">
    <citation type="submission" date="2018-11" db="EMBL/GenBank/DDBJ databases">
        <title>Rhodococcus spongicola sp. nov. and Rhodococcus xishaensis sp. nov. from marine sponges.</title>
        <authorList>
            <person name="Li L."/>
            <person name="Lin H.W."/>
        </authorList>
    </citation>
    <scope>NUCLEOTIDE SEQUENCE [LARGE SCALE GENOMIC DNA]</scope>
    <source>
        <strain evidence="2 3">LHW50502</strain>
    </source>
</reference>
<dbReference type="RefSeq" id="WP_235871302.1">
    <property type="nucleotide sequence ID" value="NZ_RKLN01000018.1"/>
</dbReference>
<dbReference type="EMBL" id="RKLN01000018">
    <property type="protein sequence ID" value="RVW00072.1"/>
    <property type="molecule type" value="Genomic_DNA"/>
</dbReference>
<name>A0A3S3DVK3_9NOCA</name>
<dbReference type="Pfam" id="PF00668">
    <property type="entry name" value="Condensation"/>
    <property type="match status" value="1"/>
</dbReference>
<dbReference type="GO" id="GO:0047527">
    <property type="term" value="F:2,3-dihydroxybenzoate-serine ligase activity"/>
    <property type="evidence" value="ECO:0007669"/>
    <property type="project" value="TreeGrafter"/>
</dbReference>
<feature type="non-terminal residue" evidence="2">
    <location>
        <position position="1"/>
    </location>
</feature>
<dbReference type="AlphaFoldDB" id="A0A3S3DVK3"/>
<evidence type="ECO:0000313" key="2">
    <source>
        <dbReference type="EMBL" id="RVW00072.1"/>
    </source>
</evidence>